<dbReference type="Proteomes" id="UP000579945">
    <property type="component" value="Unassembled WGS sequence"/>
</dbReference>
<dbReference type="RefSeq" id="WP_183652601.1">
    <property type="nucleotide sequence ID" value="NZ_BAAAXX010000021.1"/>
</dbReference>
<reference evidence="1 2" key="1">
    <citation type="submission" date="2020-08" db="EMBL/GenBank/DDBJ databases">
        <title>Sequencing the genomes of 1000 actinobacteria strains.</title>
        <authorList>
            <person name="Klenk H.-P."/>
        </authorList>
    </citation>
    <scope>NUCLEOTIDE SEQUENCE [LARGE SCALE GENOMIC DNA]</scope>
    <source>
        <strain evidence="1 2">DSM 44320</strain>
    </source>
</reference>
<evidence type="ECO:0000313" key="1">
    <source>
        <dbReference type="EMBL" id="MBB3729381.1"/>
    </source>
</evidence>
<organism evidence="1 2">
    <name type="scientific">Nonomuraea dietziae</name>
    <dbReference type="NCBI Taxonomy" id="65515"/>
    <lineage>
        <taxon>Bacteria</taxon>
        <taxon>Bacillati</taxon>
        <taxon>Actinomycetota</taxon>
        <taxon>Actinomycetes</taxon>
        <taxon>Streptosporangiales</taxon>
        <taxon>Streptosporangiaceae</taxon>
        <taxon>Nonomuraea</taxon>
    </lineage>
</organism>
<gene>
    <name evidence="1" type="ORF">FHR33_005241</name>
</gene>
<comment type="caution">
    <text evidence="1">The sequence shown here is derived from an EMBL/GenBank/DDBJ whole genome shotgun (WGS) entry which is preliminary data.</text>
</comment>
<name>A0A7W5Y9D0_9ACTN</name>
<evidence type="ECO:0000313" key="2">
    <source>
        <dbReference type="Proteomes" id="UP000579945"/>
    </source>
</evidence>
<keyword evidence="2" id="KW-1185">Reference proteome</keyword>
<dbReference type="AlphaFoldDB" id="A0A7W5Y9D0"/>
<proteinExistence type="predicted"/>
<dbReference type="GeneID" id="95391569"/>
<protein>
    <submittedName>
        <fullName evidence="1">Uncharacterized protein</fullName>
    </submittedName>
</protein>
<accession>A0A7W5Y9D0</accession>
<sequence>MTPHEPHHPARRHGLVRHLLGVEPPEGYRLTPVPLDLDLIGESFA</sequence>
<dbReference type="EMBL" id="JACIBV010000001">
    <property type="protein sequence ID" value="MBB3729381.1"/>
    <property type="molecule type" value="Genomic_DNA"/>
</dbReference>